<name>A0AAD9PFQ9_RIDPI</name>
<sequence length="1247" mass="137974">MSGTSSEVSGQWHVLRRSQSFSPSGVNSKPGMCIRYTRSVNLSVEEGQKKREERRRRRRFITRERAVDLPDFKVSPSPEPHNLTTGSLDGTENTRPPSTPHRHNSTGDQYCRDWRLDRSHTLDRSWKPPPANGTMSGLGQSHDFRLQTSDHGRRTYDLGQASSVSSSGESLSRYRPATWLTELEARRTGSLQDGFRDRSCSNSSKAESVASLPCQPVSPASQGSYTAPPQRQQRQNRAPPTSQPAPVNELGLDYGRKHRRRQPEVYSSGSMASLSNTPLENNLGLHQDTRGSSDISSATSPSFVNAKTYNNIARPYRAPMVFEKTASMPPHRSTQLVSKERLLNFNSNTPVSQTLDHASFVKPIPRYQQKSANQLSVDANRSTRAAVGQTAPTMQAADFTEHKPRSARPFVSRRAHTVDLATIHKWDIATKNSRPRASLSTVTEAAMPKKPRDNPVVTETAVRNKPWGNLVVTETAVPKKPWDNPAFDHQMLQLDNAMKQLREEIADVDVMLEGKSPDKTPSHLDVNSNFTRSSPASSKVRDGSTNVALTTEPPIIISPADDGIAQSATTGDMTSQPLSHDTNSLPRRSQLQQQLDVNERLQRASSFDTADRQKRFTRRTAEQNCRLEQKEIVPPYRTEPRQRLVEPSTGPLQRASSFDATDRQNRFNRNVRTVEPSERLGQKEGTPPFRDDPHQRLGIPGPLQKASSFDSTDRQDKFTHNVRTAEPSDRFVQKEIGFPYKGVSYDKLSPVPLTGPVQRASSFDTMDRFAYNLRTTEPSSRLGQKETTPSYRGVEHETTPAYRGVELENRAEPAADSLERTTSFDTRLLDSNHRTRQEASDPATSQHTVDRLCEPLDALLQGASMFDTVEKKDHTNIPPTYRQPLPSGGAPPSSNATVSRDRTLTNCSSPSSYFVPINPVNDTTTSVITDHPPAVVKTTPLKQTCTVDVSSLTNLFSPPDLDSTIVQPEQVASPTAIATATATDSPVKSAFRRTDPNRRAKLVKQRSLPSSFLEEDGEEPKLHQAQTRDLEAHEWEESFNRPDSPLATPLLLPKESIIIRNRCHRTDSSSSSSDSLSSPQRSPRVSPRMRRRKKGERALTLGGYLAVPGQRNRKAKSDKKLGKSSPSNVSASPSPAGLPQNASTTMPSDGQPKNQGAHGRLANECVRTASPVALSPADPEVSGVKSTGSDGKATRRDNRHRFQKNETNLARLKERRDKSLQRKSQLNVLPPGQPGGCHGDDLLSSPS</sequence>
<feature type="compositionally biased region" description="Basic and acidic residues" evidence="1">
    <location>
        <begin position="829"/>
        <end position="839"/>
    </location>
</feature>
<dbReference type="AlphaFoldDB" id="A0AAD9PFQ9"/>
<accession>A0AAD9PFQ9</accession>
<feature type="compositionally biased region" description="Polar residues" evidence="1">
    <location>
        <begin position="290"/>
        <end position="300"/>
    </location>
</feature>
<protein>
    <submittedName>
        <fullName evidence="2">Uncharacterized protein</fullName>
    </submittedName>
</protein>
<comment type="caution">
    <text evidence="2">The sequence shown here is derived from an EMBL/GenBank/DDBJ whole genome shotgun (WGS) entry which is preliminary data.</text>
</comment>
<feature type="compositionally biased region" description="Polar residues" evidence="1">
    <location>
        <begin position="566"/>
        <end position="589"/>
    </location>
</feature>
<feature type="region of interest" description="Disordered" evidence="1">
    <location>
        <begin position="637"/>
        <end position="715"/>
    </location>
</feature>
<proteinExistence type="predicted"/>
<feature type="region of interest" description="Disordered" evidence="1">
    <location>
        <begin position="983"/>
        <end position="1048"/>
    </location>
</feature>
<feature type="compositionally biased region" description="Low complexity" evidence="1">
    <location>
        <begin position="1124"/>
        <end position="1135"/>
    </location>
</feature>
<feature type="compositionally biased region" description="Low complexity" evidence="1">
    <location>
        <begin position="1068"/>
        <end position="1086"/>
    </location>
</feature>
<feature type="region of interest" description="Disordered" evidence="1">
    <location>
        <begin position="513"/>
        <end position="545"/>
    </location>
</feature>
<gene>
    <name evidence="2" type="ORF">NP493_3g00004</name>
</gene>
<feature type="region of interest" description="Disordered" evidence="1">
    <location>
        <begin position="1"/>
        <end position="32"/>
    </location>
</feature>
<dbReference type="Proteomes" id="UP001209878">
    <property type="component" value="Unassembled WGS sequence"/>
</dbReference>
<feature type="compositionally biased region" description="Polar residues" evidence="1">
    <location>
        <begin position="265"/>
        <end position="280"/>
    </location>
</feature>
<feature type="compositionally biased region" description="Basic and acidic residues" evidence="1">
    <location>
        <begin position="609"/>
        <end position="625"/>
    </location>
</feature>
<feature type="compositionally biased region" description="Basic and acidic residues" evidence="1">
    <location>
        <begin position="1211"/>
        <end position="1220"/>
    </location>
</feature>
<organism evidence="2 3">
    <name type="scientific">Ridgeia piscesae</name>
    <name type="common">Tubeworm</name>
    <dbReference type="NCBI Taxonomy" id="27915"/>
    <lineage>
        <taxon>Eukaryota</taxon>
        <taxon>Metazoa</taxon>
        <taxon>Spiralia</taxon>
        <taxon>Lophotrochozoa</taxon>
        <taxon>Annelida</taxon>
        <taxon>Polychaeta</taxon>
        <taxon>Sedentaria</taxon>
        <taxon>Canalipalpata</taxon>
        <taxon>Sabellida</taxon>
        <taxon>Siboglinidae</taxon>
        <taxon>Ridgeia</taxon>
    </lineage>
</organism>
<feature type="compositionally biased region" description="Basic and acidic residues" evidence="1">
    <location>
        <begin position="110"/>
        <end position="126"/>
    </location>
</feature>
<reference evidence="2" key="1">
    <citation type="journal article" date="2023" name="Mol. Biol. Evol.">
        <title>Third-Generation Sequencing Reveals the Adaptive Role of the Epigenome in Three Deep-Sea Polychaetes.</title>
        <authorList>
            <person name="Perez M."/>
            <person name="Aroh O."/>
            <person name="Sun Y."/>
            <person name="Lan Y."/>
            <person name="Juniper S.K."/>
            <person name="Young C.R."/>
            <person name="Angers B."/>
            <person name="Qian P.Y."/>
        </authorList>
    </citation>
    <scope>NUCLEOTIDE SEQUENCE</scope>
    <source>
        <strain evidence="2">R07B-5</strain>
    </source>
</reference>
<evidence type="ECO:0000256" key="1">
    <source>
        <dbReference type="SAM" id="MobiDB-lite"/>
    </source>
</evidence>
<feature type="region of interest" description="Disordered" evidence="1">
    <location>
        <begin position="605"/>
        <end position="625"/>
    </location>
</feature>
<feature type="compositionally biased region" description="Low complexity" evidence="1">
    <location>
        <begin position="227"/>
        <end position="240"/>
    </location>
</feature>
<feature type="compositionally biased region" description="Polar residues" evidence="1">
    <location>
        <begin position="892"/>
        <end position="902"/>
    </location>
</feature>
<feature type="region of interest" description="Disordered" evidence="1">
    <location>
        <begin position="873"/>
        <end position="902"/>
    </location>
</feature>
<keyword evidence="3" id="KW-1185">Reference proteome</keyword>
<dbReference type="EMBL" id="JAODUO010000003">
    <property type="protein sequence ID" value="KAK2193996.1"/>
    <property type="molecule type" value="Genomic_DNA"/>
</dbReference>
<feature type="region of interest" description="Disordered" evidence="1">
    <location>
        <begin position="829"/>
        <end position="848"/>
    </location>
</feature>
<feature type="region of interest" description="Disordered" evidence="1">
    <location>
        <begin position="557"/>
        <end position="591"/>
    </location>
</feature>
<feature type="region of interest" description="Disordered" evidence="1">
    <location>
        <begin position="1064"/>
        <end position="1247"/>
    </location>
</feature>
<feature type="compositionally biased region" description="Polar residues" evidence="1">
    <location>
        <begin position="1140"/>
        <end position="1154"/>
    </location>
</feature>
<evidence type="ECO:0000313" key="2">
    <source>
        <dbReference type="EMBL" id="KAK2193996.1"/>
    </source>
</evidence>
<feature type="region of interest" description="Disordered" evidence="1">
    <location>
        <begin position="191"/>
        <end position="300"/>
    </location>
</feature>
<feature type="compositionally biased region" description="Polar residues" evidence="1">
    <location>
        <begin position="525"/>
        <end position="545"/>
    </location>
</feature>
<feature type="compositionally biased region" description="Polar residues" evidence="1">
    <location>
        <begin position="17"/>
        <end position="27"/>
    </location>
</feature>
<feature type="region of interest" description="Disordered" evidence="1">
    <location>
        <begin position="69"/>
        <end position="144"/>
    </location>
</feature>
<evidence type="ECO:0000313" key="3">
    <source>
        <dbReference type="Proteomes" id="UP001209878"/>
    </source>
</evidence>
<feature type="compositionally biased region" description="Basic and acidic residues" evidence="1">
    <location>
        <begin position="1019"/>
        <end position="1040"/>
    </location>
</feature>
<feature type="compositionally biased region" description="Polar residues" evidence="1">
    <location>
        <begin position="650"/>
        <end position="659"/>
    </location>
</feature>
<feature type="compositionally biased region" description="Polar residues" evidence="1">
    <location>
        <begin position="82"/>
        <end position="96"/>
    </location>
</feature>